<feature type="compositionally biased region" description="Pro residues" evidence="3">
    <location>
        <begin position="844"/>
        <end position="865"/>
    </location>
</feature>
<feature type="compositionally biased region" description="Polar residues" evidence="3">
    <location>
        <begin position="742"/>
        <end position="755"/>
    </location>
</feature>
<feature type="region of interest" description="Disordered" evidence="3">
    <location>
        <begin position="243"/>
        <end position="291"/>
    </location>
</feature>
<feature type="region of interest" description="Disordered" evidence="3">
    <location>
        <begin position="828"/>
        <end position="884"/>
    </location>
</feature>
<feature type="compositionally biased region" description="Basic and acidic residues" evidence="3">
    <location>
        <begin position="706"/>
        <end position="728"/>
    </location>
</feature>
<feature type="region of interest" description="Disordered" evidence="3">
    <location>
        <begin position="1"/>
        <end position="85"/>
    </location>
</feature>
<organism evidence="5 6">
    <name type="scientific">Bemisia tabaci</name>
    <name type="common">Sweetpotato whitefly</name>
    <name type="synonym">Aleurodes tabaci</name>
    <dbReference type="NCBI Taxonomy" id="7038"/>
    <lineage>
        <taxon>Eukaryota</taxon>
        <taxon>Metazoa</taxon>
        <taxon>Ecdysozoa</taxon>
        <taxon>Arthropoda</taxon>
        <taxon>Hexapoda</taxon>
        <taxon>Insecta</taxon>
        <taxon>Pterygota</taxon>
        <taxon>Neoptera</taxon>
        <taxon>Paraneoptera</taxon>
        <taxon>Hemiptera</taxon>
        <taxon>Sternorrhyncha</taxon>
        <taxon>Aleyrodoidea</taxon>
        <taxon>Aleyrodidae</taxon>
        <taxon>Aleyrodinae</taxon>
        <taxon>Bemisia</taxon>
    </lineage>
</organism>
<dbReference type="PANTHER" id="PTHR46006:SF5">
    <property type="entry name" value="DH DOMAIN-CONTAINING PROTEIN"/>
    <property type="match status" value="1"/>
</dbReference>
<comment type="subcellular location">
    <subcellularLocation>
        <location evidence="1">Cytoplasm</location>
    </subcellularLocation>
</comment>
<dbReference type="PROSITE" id="PS50010">
    <property type="entry name" value="DH_2"/>
    <property type="match status" value="1"/>
</dbReference>
<evidence type="ECO:0000256" key="3">
    <source>
        <dbReference type="SAM" id="MobiDB-lite"/>
    </source>
</evidence>
<dbReference type="CDD" id="cd00160">
    <property type="entry name" value="RhoGEF"/>
    <property type="match status" value="1"/>
</dbReference>
<feature type="region of interest" description="Disordered" evidence="3">
    <location>
        <begin position="430"/>
        <end position="561"/>
    </location>
</feature>
<keyword evidence="6" id="KW-1185">Reference proteome</keyword>
<feature type="region of interest" description="Disordered" evidence="3">
    <location>
        <begin position="659"/>
        <end position="765"/>
    </location>
</feature>
<dbReference type="Pfam" id="PF00621">
    <property type="entry name" value="RhoGEF"/>
    <property type="match status" value="1"/>
</dbReference>
<dbReference type="InterPro" id="IPR035899">
    <property type="entry name" value="DBL_dom_sf"/>
</dbReference>
<name>A0A9P0C5Q4_BEMTA</name>
<dbReference type="InterPro" id="IPR051480">
    <property type="entry name" value="Endocytic_GEF_Adapter"/>
</dbReference>
<reference evidence="5" key="1">
    <citation type="submission" date="2021-12" db="EMBL/GenBank/DDBJ databases">
        <authorList>
            <person name="King R."/>
        </authorList>
    </citation>
    <scope>NUCLEOTIDE SEQUENCE</scope>
</reference>
<dbReference type="EMBL" id="OU963866">
    <property type="protein sequence ID" value="CAH0772559.1"/>
    <property type="molecule type" value="Genomic_DNA"/>
</dbReference>
<sequence length="1757" mass="197217">MAAAGGTQPRPAAAAFAAPAASPPPPPPHHYHRHNHPQNHHQHHQHNHHHQNRNQRRSTTLSRVPNSKKFGKESHVKEELEDRMAPTIMQSDNYLSAMPPLSALSPLSGADYCGGGGVGGGSALFKSMKYAETWLNLTVAERGTPGHRPRPKLLINDRPPPPFFLPANLCTCPDSGRNTRSKKATCSKCKGQRIKFQPEPAKKTRSADQFYSVRIPKQAPSRNPIFRYDVDFFEDPYSVMRRCRLQSPPNEKPLEKSKKSRAKSSSPPSRRKRKEEETLIKGNRCPSPDEISNRFEDYVKQKEKENQILNGGGRRSILDCSVNAYELIRLKNDKGNDSSRNRPASKFNTLTSTLNKNKLINSILNRKPSSDEAKKSSPLGVKIAGQRINVFDESKPRIDPVHDRIDEFVYESDHTTDSYETVCFNGYQDPVKNGYHSSQERLSPVRNGYSTNQETPVKNGYSSSQEAISSSRNGYHDQGLESFGHRNSRKVSPVRGRHRDSQDAASSVKSEYQNSHEVERDRYPSKDRLSPVRPPRRTKGQGDENESPTTETAPPPPPALPEVQQETLIVPKNRVNFDLKHDSFSNKNNTLTSSTSLEIKSILKKPPNFNNLFNFNSILAEDSTHSHEREQEQERHENPPPSAYQSTVIVLDGSAAQADAKSTNLNKKKKQVQFRENKVEVIPRSPEKPDEKTKFNAAIEQPTSSRPEESVTRQRTESDRTPDDDLKGHFSAPAARSAIEVDSTTRSTDGINISPTDVPVPCGSETTFWTTPGLKRLQRSLSERIATASTSSADNGNAFNDTMRLNLRMGRRGDSRVMFAIDENGVTQGSARVISPSRCRPKEPPPPPPPPAQRALSPPKPPPRLIFPFAKRPEPQPEPEPDYNSQMIYIENNYIDFVCGQPPDSQSIKLEIKCNEKDKVGQESEEEVEDEKECSTVSIVPIEVSPRRVSTVMIGGDSHPPPESPSVTVIGPADKADEVNKVTISVGQFKGTDSFYQSSIPINCADRVAAPPDDCDTKTTAKTEPESPTPTPSTPQAGTSSRLEGIAEEPPDAEKDSSEAENLMSCLIRRNYDPVLALRQNLIPHICGKPSEPAPSLDKYPEESSWESSANSVSSGKGSSAPPTPTPSTVSLCSDRPEIFYSSKNIISDSNHYESVSDPIYEEISDIPPPLPLSPPPPLTTLEAIIDDTIPTRSIFEGASKYDILSYLVDAKQRCIATAEEPEYVIEESIMNQTIMEEENETATPAHSRINSLDLSCSRHSQASCSDSSEDSGNHVCSSNNSSIRHTDKVRKSCAEIERNDSGVGSETSQCSRSKWQHLSPDTFREDQQHICEDCDQPVETQVSDSGLMFAPLVCRKCSKRRTERREIIAEIVETEEKYGRDLHIILEEFYRPMLVAGLLTPEQLTFIFLNVEELLENNVILAEKLRDALEIAVEQGDEDLLTVNIGRIFLETTSMLHAFESYCTKQGAAAMMLANLEKEKELLRIFLRVSQMENSVLRRMNLNSFLMVPVQRVTKYPLLLARLYKVTPPHHSGRELLKEAQHKIELHLEHMNSLAKDIGSTKLWRRISIINGRRSNSETDMITIKLRKIAVDVLDWAHEDVRFAIEGRLLFTQPTDHNWRKGRTIKLTPINAMVVTLGKPTENYHPESEEILTFPRNHGMKEATLLLLKEKSGRFALLREPLFLDRCIVCTDSEWEEYFEVQELVTKDTYIFKAEDSEKTKLWYRQVQYHAQGLGQWRKRRNALANIMINGMQLRS</sequence>
<feature type="compositionally biased region" description="Low complexity" evidence="3">
    <location>
        <begin position="9"/>
        <end position="20"/>
    </location>
</feature>
<evidence type="ECO:0000313" key="5">
    <source>
        <dbReference type="EMBL" id="CAH0772559.1"/>
    </source>
</evidence>
<dbReference type="InterPro" id="IPR000219">
    <property type="entry name" value="DH_dom"/>
</dbReference>
<dbReference type="GO" id="GO:0005085">
    <property type="term" value="F:guanyl-nucleotide exchange factor activity"/>
    <property type="evidence" value="ECO:0007669"/>
    <property type="project" value="InterPro"/>
</dbReference>
<feature type="region of interest" description="Disordered" evidence="3">
    <location>
        <begin position="1011"/>
        <end position="1060"/>
    </location>
</feature>
<proteinExistence type="predicted"/>
<evidence type="ECO:0000256" key="2">
    <source>
        <dbReference type="ARBA" id="ARBA00022490"/>
    </source>
</evidence>
<feature type="compositionally biased region" description="Polar residues" evidence="3">
    <location>
        <begin position="503"/>
        <end position="513"/>
    </location>
</feature>
<feature type="compositionally biased region" description="Basic and acidic residues" evidence="3">
    <location>
        <begin position="623"/>
        <end position="638"/>
    </location>
</feature>
<feature type="compositionally biased region" description="Polar residues" evidence="3">
    <location>
        <begin position="448"/>
        <end position="473"/>
    </location>
</feature>
<dbReference type="KEGG" id="btab:109037347"/>
<feature type="compositionally biased region" description="Basic and acidic residues" evidence="3">
    <location>
        <begin position="514"/>
        <end position="530"/>
    </location>
</feature>
<evidence type="ECO:0000259" key="4">
    <source>
        <dbReference type="PROSITE" id="PS50010"/>
    </source>
</evidence>
<accession>A0A9P0C5Q4</accession>
<keyword evidence="2" id="KW-0963">Cytoplasm</keyword>
<dbReference type="GO" id="GO:0031097">
    <property type="term" value="C:medial cortex"/>
    <property type="evidence" value="ECO:0007669"/>
    <property type="project" value="UniProtKB-ARBA"/>
</dbReference>
<feature type="region of interest" description="Disordered" evidence="3">
    <location>
        <begin position="623"/>
        <end position="644"/>
    </location>
</feature>
<feature type="domain" description="DH" evidence="4">
    <location>
        <begin position="1364"/>
        <end position="1555"/>
    </location>
</feature>
<evidence type="ECO:0000256" key="1">
    <source>
        <dbReference type="ARBA" id="ARBA00004496"/>
    </source>
</evidence>
<protein>
    <recommendedName>
        <fullName evidence="4">DH domain-containing protein</fullName>
    </recommendedName>
</protein>
<feature type="compositionally biased region" description="Basic and acidic residues" evidence="3">
    <location>
        <begin position="673"/>
        <end position="694"/>
    </location>
</feature>
<gene>
    <name evidence="5" type="ORF">BEMITA_LOCUS9150</name>
</gene>
<feature type="compositionally biased region" description="Basic residues" evidence="3">
    <location>
        <begin position="29"/>
        <end position="56"/>
    </location>
</feature>
<evidence type="ECO:0000313" key="6">
    <source>
        <dbReference type="Proteomes" id="UP001152759"/>
    </source>
</evidence>
<dbReference type="SMART" id="SM00325">
    <property type="entry name" value="RhoGEF"/>
    <property type="match status" value="1"/>
</dbReference>
<dbReference type="Proteomes" id="UP001152759">
    <property type="component" value="Chromosome 5"/>
</dbReference>
<dbReference type="PANTHER" id="PTHR46006">
    <property type="entry name" value="RHO GUANINE NUCLEOTIDE EXCHANGE FACTOR AT 64C, ISOFORM A"/>
    <property type="match status" value="1"/>
</dbReference>
<feature type="compositionally biased region" description="Basic and acidic residues" evidence="3">
    <location>
        <begin position="70"/>
        <end position="84"/>
    </location>
</feature>
<dbReference type="FunFam" id="1.20.900.10:FF:000038">
    <property type="entry name" value="Myosin-M heavy chain"/>
    <property type="match status" value="1"/>
</dbReference>
<feature type="compositionally biased region" description="Low complexity" evidence="3">
    <location>
        <begin position="1106"/>
        <end position="1131"/>
    </location>
</feature>
<dbReference type="GO" id="GO:0035025">
    <property type="term" value="P:positive regulation of Rho protein signal transduction"/>
    <property type="evidence" value="ECO:0007669"/>
    <property type="project" value="TreeGrafter"/>
</dbReference>
<dbReference type="SUPFAM" id="SSF48065">
    <property type="entry name" value="DBL homology domain (DH-domain)"/>
    <property type="match status" value="1"/>
</dbReference>
<feature type="region of interest" description="Disordered" evidence="3">
    <location>
        <begin position="1087"/>
        <end position="1132"/>
    </location>
</feature>
<dbReference type="Gene3D" id="1.20.900.10">
    <property type="entry name" value="Dbl homology (DH) domain"/>
    <property type="match status" value="1"/>
</dbReference>
<feature type="compositionally biased region" description="Basic and acidic residues" evidence="3">
    <location>
        <begin position="1015"/>
        <end position="1025"/>
    </location>
</feature>